<keyword evidence="4" id="KW-1185">Reference proteome</keyword>
<feature type="compositionally biased region" description="Acidic residues" evidence="2">
    <location>
        <begin position="1"/>
        <end position="10"/>
    </location>
</feature>
<evidence type="ECO:0000313" key="4">
    <source>
        <dbReference type="Proteomes" id="UP001152484"/>
    </source>
</evidence>
<protein>
    <submittedName>
        <fullName evidence="3">Uncharacterized protein</fullName>
    </submittedName>
</protein>
<proteinExistence type="predicted"/>
<keyword evidence="1" id="KW-0175">Coiled coil</keyword>
<evidence type="ECO:0000256" key="1">
    <source>
        <dbReference type="SAM" id="Coils"/>
    </source>
</evidence>
<feature type="compositionally biased region" description="Basic and acidic residues" evidence="2">
    <location>
        <begin position="73"/>
        <end position="82"/>
    </location>
</feature>
<feature type="coiled-coil region" evidence="1">
    <location>
        <begin position="228"/>
        <end position="265"/>
    </location>
</feature>
<feature type="region of interest" description="Disordered" evidence="2">
    <location>
        <begin position="1"/>
        <end position="22"/>
    </location>
</feature>
<evidence type="ECO:0000313" key="3">
    <source>
        <dbReference type="EMBL" id="CAH9098624.1"/>
    </source>
</evidence>
<organism evidence="3 4">
    <name type="scientific">Cuscuta europaea</name>
    <name type="common">European dodder</name>
    <dbReference type="NCBI Taxonomy" id="41803"/>
    <lineage>
        <taxon>Eukaryota</taxon>
        <taxon>Viridiplantae</taxon>
        <taxon>Streptophyta</taxon>
        <taxon>Embryophyta</taxon>
        <taxon>Tracheophyta</taxon>
        <taxon>Spermatophyta</taxon>
        <taxon>Magnoliopsida</taxon>
        <taxon>eudicotyledons</taxon>
        <taxon>Gunneridae</taxon>
        <taxon>Pentapetalae</taxon>
        <taxon>asterids</taxon>
        <taxon>lamiids</taxon>
        <taxon>Solanales</taxon>
        <taxon>Convolvulaceae</taxon>
        <taxon>Cuscuteae</taxon>
        <taxon>Cuscuta</taxon>
        <taxon>Cuscuta subgen. Cuscuta</taxon>
    </lineage>
</organism>
<comment type="caution">
    <text evidence="3">The sequence shown here is derived from an EMBL/GenBank/DDBJ whole genome shotgun (WGS) entry which is preliminary data.</text>
</comment>
<reference evidence="3" key="1">
    <citation type="submission" date="2022-07" db="EMBL/GenBank/DDBJ databases">
        <authorList>
            <person name="Macas J."/>
            <person name="Novak P."/>
            <person name="Neumann P."/>
        </authorList>
    </citation>
    <scope>NUCLEOTIDE SEQUENCE</scope>
</reference>
<accession>A0A9P0ZCV7</accession>
<name>A0A9P0ZCV7_CUSEU</name>
<gene>
    <name evidence="3" type="ORF">CEURO_LOCUS14331</name>
</gene>
<dbReference type="EMBL" id="CAMAPE010000036">
    <property type="protein sequence ID" value="CAH9098624.1"/>
    <property type="molecule type" value="Genomic_DNA"/>
</dbReference>
<sequence length="271" mass="29096">MTTTYEEADGPDLRVPTEADGFSMDRMSFMKRVYLKTSEELKAQQAAKSAADAGQPATAPTTKPPVQPKKKRPAEEGQKKLTEAGLKPTKKSKRVSPSGADVEALTVPCGGEGGSNADVVVDLTSSPSSTGVSKLPLAVAASRKKGSSRELVRGGYKLEVECPVKGGVFNEIVDGNEVISQAVPDEDRAYLGKLGDVKIYNGGMGHIVQGAFMLMESYRRQQLEITRLKQIEQKVASADEALSSLDRLRLEVEGLKKRADEADLLSVERDG</sequence>
<dbReference type="AlphaFoldDB" id="A0A9P0ZCV7"/>
<dbReference type="Proteomes" id="UP001152484">
    <property type="component" value="Unassembled WGS sequence"/>
</dbReference>
<evidence type="ECO:0000256" key="2">
    <source>
        <dbReference type="SAM" id="MobiDB-lite"/>
    </source>
</evidence>
<feature type="compositionally biased region" description="Low complexity" evidence="2">
    <location>
        <begin position="43"/>
        <end position="61"/>
    </location>
</feature>
<dbReference type="OrthoDB" id="1324544at2759"/>
<feature type="region of interest" description="Disordered" evidence="2">
    <location>
        <begin position="41"/>
        <end position="101"/>
    </location>
</feature>